<feature type="coiled-coil region" evidence="1">
    <location>
        <begin position="61"/>
        <end position="88"/>
    </location>
</feature>
<reference evidence="2 3" key="1">
    <citation type="submission" date="2023-10" db="EMBL/GenBank/DDBJ databases">
        <title>179-bfca-hs.</title>
        <authorList>
            <person name="Miliotis G."/>
            <person name="Sengupta P."/>
            <person name="Hameed A."/>
            <person name="Chuvochina M."/>
            <person name="Mcdonagh F."/>
            <person name="Simpson A.C."/>
            <person name="Singh N.K."/>
            <person name="Rekha P.D."/>
            <person name="Raman K."/>
            <person name="Hugenholtz P."/>
            <person name="Venkateswaran K."/>
        </authorList>
    </citation>
    <scope>NUCLEOTIDE SEQUENCE [LARGE SCALE GENOMIC DNA]</scope>
    <source>
        <strain evidence="2 3">179-BFC-A-HS</strain>
    </source>
</reference>
<keyword evidence="1" id="KW-0175">Coiled coil</keyword>
<organism evidence="2 3">
    <name type="scientific">Tigheibacillus jepli</name>
    <dbReference type="NCBI Taxonomy" id="3035914"/>
    <lineage>
        <taxon>Bacteria</taxon>
        <taxon>Bacillati</taxon>
        <taxon>Bacillota</taxon>
        <taxon>Bacilli</taxon>
        <taxon>Bacillales</taxon>
        <taxon>Bacillaceae</taxon>
        <taxon>Tigheibacillus</taxon>
    </lineage>
</organism>
<dbReference type="Pfam" id="PF22752">
    <property type="entry name" value="DUF488-N3i"/>
    <property type="match status" value="1"/>
</dbReference>
<dbReference type="EMBL" id="JAROCA020000001">
    <property type="protein sequence ID" value="MDY0404495.1"/>
    <property type="molecule type" value="Genomic_DNA"/>
</dbReference>
<evidence type="ECO:0000256" key="1">
    <source>
        <dbReference type="SAM" id="Coils"/>
    </source>
</evidence>
<sequence length="120" mass="14143">MPVAIKRIYEDYDEKDGVRVLVDRVWPRGMSKESAKVDEWIKEVGPTSELRKWFGHDPEKFADFKEKYKKELQENDEQKEALGKLKKLTKENNKNLTLLYGAKDTKHNQAVVLKEILDHQ</sequence>
<evidence type="ECO:0000313" key="2">
    <source>
        <dbReference type="EMBL" id="MDY0404495.1"/>
    </source>
</evidence>
<name>A0ABU5CE45_9BACI</name>
<proteinExistence type="predicted"/>
<protein>
    <submittedName>
        <fullName evidence="2">DUF488 domain-containing protein</fullName>
    </submittedName>
</protein>
<keyword evidence="3" id="KW-1185">Reference proteome</keyword>
<dbReference type="RefSeq" id="WP_306068184.1">
    <property type="nucleotide sequence ID" value="NZ_JAROCA020000001.1"/>
</dbReference>
<evidence type="ECO:0000313" key="3">
    <source>
        <dbReference type="Proteomes" id="UP001228376"/>
    </source>
</evidence>
<comment type="caution">
    <text evidence="2">The sequence shown here is derived from an EMBL/GenBank/DDBJ whole genome shotgun (WGS) entry which is preliminary data.</text>
</comment>
<dbReference type="Proteomes" id="UP001228376">
    <property type="component" value="Unassembled WGS sequence"/>
</dbReference>
<dbReference type="InterPro" id="IPR052552">
    <property type="entry name" value="YeaO-like"/>
</dbReference>
<accession>A0ABU5CE45</accession>
<dbReference type="PANTHER" id="PTHR36849:SF1">
    <property type="entry name" value="CYTOPLASMIC PROTEIN"/>
    <property type="match status" value="1"/>
</dbReference>
<gene>
    <name evidence="2" type="ORF">P5G51_002900</name>
</gene>
<dbReference type="PANTHER" id="PTHR36849">
    <property type="entry name" value="CYTOPLASMIC PROTEIN-RELATED"/>
    <property type="match status" value="1"/>
</dbReference>